<keyword evidence="2 6" id="KW-0812">Transmembrane</keyword>
<dbReference type="PANTHER" id="PTHR12223">
    <property type="entry name" value="VESICULAR MANNOSE-BINDING LECTIN"/>
    <property type="match status" value="1"/>
</dbReference>
<reference evidence="8 9" key="2">
    <citation type="submission" date="2018-11" db="EMBL/GenBank/DDBJ databases">
        <authorList>
            <consortium name="Pathogen Informatics"/>
        </authorList>
    </citation>
    <scope>NUCLEOTIDE SEQUENCE [LARGE SCALE GENOMIC DNA]</scope>
</reference>
<gene>
    <name evidence="8" type="ORF">TCNE_LOCUS9374</name>
</gene>
<dbReference type="InterPro" id="IPR005052">
    <property type="entry name" value="Lectin_leg"/>
</dbReference>
<proteinExistence type="predicted"/>
<dbReference type="GO" id="GO:0005537">
    <property type="term" value="F:D-mannose binding"/>
    <property type="evidence" value="ECO:0007669"/>
    <property type="project" value="TreeGrafter"/>
</dbReference>
<protein>
    <submittedName>
        <fullName evidence="10">L-type lectin-like domain-containing protein</fullName>
    </submittedName>
</protein>
<dbReference type="GO" id="GO:0005793">
    <property type="term" value="C:endoplasmic reticulum-Golgi intermediate compartment"/>
    <property type="evidence" value="ECO:0007669"/>
    <property type="project" value="TreeGrafter"/>
</dbReference>
<reference evidence="10" key="1">
    <citation type="submission" date="2016-06" db="UniProtKB">
        <authorList>
            <consortium name="WormBaseParasite"/>
        </authorList>
    </citation>
    <scope>IDENTIFICATION</scope>
</reference>
<dbReference type="GO" id="GO:0000139">
    <property type="term" value="C:Golgi membrane"/>
    <property type="evidence" value="ECO:0007669"/>
    <property type="project" value="TreeGrafter"/>
</dbReference>
<dbReference type="InterPro" id="IPR013320">
    <property type="entry name" value="ConA-like_dom_sf"/>
</dbReference>
<organism evidence="9 10">
    <name type="scientific">Toxocara canis</name>
    <name type="common">Canine roundworm</name>
    <dbReference type="NCBI Taxonomy" id="6265"/>
    <lineage>
        <taxon>Eukaryota</taxon>
        <taxon>Metazoa</taxon>
        <taxon>Ecdysozoa</taxon>
        <taxon>Nematoda</taxon>
        <taxon>Chromadorea</taxon>
        <taxon>Rhabditida</taxon>
        <taxon>Spirurina</taxon>
        <taxon>Ascaridomorpha</taxon>
        <taxon>Ascaridoidea</taxon>
        <taxon>Toxocaridae</taxon>
        <taxon>Toxocara</taxon>
    </lineage>
</organism>
<dbReference type="WBParaSite" id="TCNE_0000937401-mRNA-1">
    <property type="protein sequence ID" value="TCNE_0000937401-mRNA-1"/>
    <property type="gene ID" value="TCNE_0000937401"/>
</dbReference>
<keyword evidence="9" id="KW-1185">Reference proteome</keyword>
<dbReference type="Pfam" id="PF03388">
    <property type="entry name" value="Lectin_leg-like"/>
    <property type="match status" value="1"/>
</dbReference>
<feature type="domain" description="L-type lectin-like" evidence="7">
    <location>
        <begin position="1"/>
        <end position="217"/>
    </location>
</feature>
<evidence type="ECO:0000256" key="3">
    <source>
        <dbReference type="ARBA" id="ARBA00022729"/>
    </source>
</evidence>
<keyword evidence="5 6" id="KW-0472">Membrane</keyword>
<dbReference type="Gene3D" id="2.60.120.200">
    <property type="match status" value="1"/>
</dbReference>
<dbReference type="AlphaFoldDB" id="A0A183ULK4"/>
<evidence type="ECO:0000256" key="1">
    <source>
        <dbReference type="ARBA" id="ARBA00004479"/>
    </source>
</evidence>
<evidence type="ECO:0000256" key="6">
    <source>
        <dbReference type="SAM" id="Phobius"/>
    </source>
</evidence>
<evidence type="ECO:0000259" key="7">
    <source>
        <dbReference type="PROSITE" id="PS51328"/>
    </source>
</evidence>
<dbReference type="GO" id="GO:0005789">
    <property type="term" value="C:endoplasmic reticulum membrane"/>
    <property type="evidence" value="ECO:0007669"/>
    <property type="project" value="TreeGrafter"/>
</dbReference>
<evidence type="ECO:0000313" key="10">
    <source>
        <dbReference type="WBParaSite" id="TCNE_0000937401-mRNA-1"/>
    </source>
</evidence>
<evidence type="ECO:0000256" key="4">
    <source>
        <dbReference type="ARBA" id="ARBA00022989"/>
    </source>
</evidence>
<name>A0A183ULK4_TOXCA</name>
<dbReference type="InterPro" id="IPR051136">
    <property type="entry name" value="Intracellular_Lectin-GPT"/>
</dbReference>
<comment type="subcellular location">
    <subcellularLocation>
        <location evidence="1">Membrane</location>
        <topology evidence="1">Single-pass type I membrane protein</topology>
    </subcellularLocation>
</comment>
<dbReference type="PANTHER" id="PTHR12223:SF45">
    <property type="entry name" value="RE50040P"/>
    <property type="match status" value="1"/>
</dbReference>
<accession>A0A183ULK4</accession>
<dbReference type="EMBL" id="UYWY01020158">
    <property type="protein sequence ID" value="VDM40695.1"/>
    <property type="molecule type" value="Genomic_DNA"/>
</dbReference>
<evidence type="ECO:0000256" key="5">
    <source>
        <dbReference type="ARBA" id="ARBA00023136"/>
    </source>
</evidence>
<evidence type="ECO:0000313" key="9">
    <source>
        <dbReference type="Proteomes" id="UP000050794"/>
    </source>
</evidence>
<dbReference type="GO" id="GO:0030134">
    <property type="term" value="C:COPII-coated ER to Golgi transport vesicle"/>
    <property type="evidence" value="ECO:0007669"/>
    <property type="project" value="TreeGrafter"/>
</dbReference>
<evidence type="ECO:0000256" key="2">
    <source>
        <dbReference type="ARBA" id="ARBA00022692"/>
    </source>
</evidence>
<dbReference type="GO" id="GO:0006888">
    <property type="term" value="P:endoplasmic reticulum to Golgi vesicle-mediated transport"/>
    <property type="evidence" value="ECO:0007669"/>
    <property type="project" value="TreeGrafter"/>
</dbReference>
<dbReference type="PROSITE" id="PS51328">
    <property type="entry name" value="L_LECTIN_LIKE"/>
    <property type="match status" value="1"/>
</dbReference>
<sequence>MIAKYISGSTWAIGGMALTSTQFIRLTANIPDRWGSIWNTLPFLYRSWEVEITLKIYGSDAEHSGEGMAFWYVDDSTRRGRAFGFPDVFRGLGVFVDTSADTFIDTNHKHPFISALVNNGSIQYLHDALGTHSQLGGENSGCYAPLFGQEEVSRILVRYAAYTLSIFVAVGGSDRWSLCMKSEGVILPRGYHFAISASTGSKTREVHEVISVKAFALGPLIENARFENEQVVISASETSPPRFYTYVIKRPFDFVQPALLIFLPIVLISFMLTFAFVRFADKMSVRSKRLF</sequence>
<keyword evidence="3" id="KW-0732">Signal</keyword>
<feature type="transmembrane region" description="Helical" evidence="6">
    <location>
        <begin position="258"/>
        <end position="280"/>
    </location>
</feature>
<dbReference type="Proteomes" id="UP000050794">
    <property type="component" value="Unassembled WGS sequence"/>
</dbReference>
<dbReference type="SUPFAM" id="SSF49899">
    <property type="entry name" value="Concanavalin A-like lectins/glucanases"/>
    <property type="match status" value="1"/>
</dbReference>
<evidence type="ECO:0000313" key="8">
    <source>
        <dbReference type="EMBL" id="VDM40695.1"/>
    </source>
</evidence>
<keyword evidence="4 6" id="KW-1133">Transmembrane helix</keyword>